<dbReference type="SUPFAM" id="SSF53474">
    <property type="entry name" value="alpha/beta-Hydrolases"/>
    <property type="match status" value="1"/>
</dbReference>
<dbReference type="Pfam" id="PF08530">
    <property type="entry name" value="PepX_C"/>
    <property type="match status" value="1"/>
</dbReference>
<dbReference type="InterPro" id="IPR029058">
    <property type="entry name" value="AB_hydrolase_fold"/>
</dbReference>
<dbReference type="SMART" id="SM00939">
    <property type="entry name" value="PepX_C"/>
    <property type="match status" value="1"/>
</dbReference>
<evidence type="ECO:0000313" key="4">
    <source>
        <dbReference type="EMBL" id="SPF46118.1"/>
    </source>
</evidence>
<feature type="domain" description="Xaa-Pro dipeptidyl-peptidase C-terminal" evidence="3">
    <location>
        <begin position="302"/>
        <end position="554"/>
    </location>
</feature>
<dbReference type="AlphaFoldDB" id="A0A2U3L2M0"/>
<dbReference type="Gene3D" id="2.60.120.260">
    <property type="entry name" value="Galactose-binding domain-like"/>
    <property type="match status" value="1"/>
</dbReference>
<feature type="chain" id="PRO_5015513911" evidence="2">
    <location>
        <begin position="18"/>
        <end position="678"/>
    </location>
</feature>
<keyword evidence="1" id="KW-0378">Hydrolase</keyword>
<dbReference type="EMBL" id="OMOD01000159">
    <property type="protein sequence ID" value="SPF46118.1"/>
    <property type="molecule type" value="Genomic_DNA"/>
</dbReference>
<sequence>MLSVFFLLMFATQAVLAAEPPTPPNYGLRMESAWIPMNDGTRLAATLYMPDGANSGEKFPALLEYLPYRKDDGTPEEDYPIHSYFAHCGYVTARVDIRGTGASEGTPPDREYSEQEQKDGVEVIAWLARQPWSSGNVGMFGISWGGFNSMQLAMRHPPELKAILAVDATEELFHDDIHYIDGMMHFDEYELTMDLEPAITGAPDYTLDEKVLGPRFDSQPWSLLYLKHQHDGSFWRSPVRPLSEIQIPCFLIGGLLDGYRDSIPRMLEQAKAPVKAIVGPWNHTFPHDAVPGPEIEWRDQAVRWFDYWLKGHDTGVLKDPKLVIYMRHWHLPDPNLQNIPGEWRREDGWPPPDMHPSTLYLQPNHTLNPATPGSSIHELKYLSSVGAEGGFWWGELLTDQRSVDAFSLVYDSEPLQQDTAILGRPRALLRAAANARLADWFARLSDVAPDGTVTFVAGAGLNGAQRDSMTEPRDLEPGKSYLFDIEMHLTTWVFPKGHRIRLAVSNALWPMVWPTPYSMTTSLNLGGNDGSRLVLPVVAMPGAVPPPFSPPRPSEKRADIRGTGDAWPGDWTLARDEAHQKSNVGLNLKFQAEFPWVRLTGYEKLSYETDDLHPEVSSVRGEKKLSYALKERTLTWRGHLVLSSDVKNFYYKYTRELLKDGQMVRSKTWEETVPRDHQ</sequence>
<evidence type="ECO:0000259" key="3">
    <source>
        <dbReference type="SMART" id="SM00939"/>
    </source>
</evidence>
<dbReference type="PANTHER" id="PTHR43056">
    <property type="entry name" value="PEPTIDASE S9 PROLYL OLIGOPEPTIDASE"/>
    <property type="match status" value="1"/>
</dbReference>
<dbReference type="InterPro" id="IPR005674">
    <property type="entry name" value="CocE/Ser_esterase"/>
</dbReference>
<dbReference type="InterPro" id="IPR000383">
    <property type="entry name" value="Xaa-Pro-like_dom"/>
</dbReference>
<dbReference type="InterPro" id="IPR050585">
    <property type="entry name" value="Xaa-Pro_dipeptidyl-ppase/CocE"/>
</dbReference>
<evidence type="ECO:0000313" key="5">
    <source>
        <dbReference type="Proteomes" id="UP000238701"/>
    </source>
</evidence>
<protein>
    <submittedName>
        <fullName evidence="4">Peptidase S15</fullName>
    </submittedName>
</protein>
<dbReference type="InterPro" id="IPR013736">
    <property type="entry name" value="Xaa-Pro_dipept_C"/>
</dbReference>
<dbReference type="SUPFAM" id="SSF49785">
    <property type="entry name" value="Galactose-binding domain-like"/>
    <property type="match status" value="1"/>
</dbReference>
<evidence type="ECO:0000256" key="1">
    <source>
        <dbReference type="ARBA" id="ARBA00022801"/>
    </source>
</evidence>
<dbReference type="InterPro" id="IPR008979">
    <property type="entry name" value="Galactose-bd-like_sf"/>
</dbReference>
<dbReference type="PANTHER" id="PTHR43056:SF10">
    <property type="entry name" value="COCE_NOND FAMILY, PUTATIVE (AFU_ORTHOLOGUE AFUA_7G00600)-RELATED"/>
    <property type="match status" value="1"/>
</dbReference>
<dbReference type="Gene3D" id="3.40.50.1820">
    <property type="entry name" value="alpha/beta hydrolase"/>
    <property type="match status" value="2"/>
</dbReference>
<dbReference type="GO" id="GO:0008239">
    <property type="term" value="F:dipeptidyl-peptidase activity"/>
    <property type="evidence" value="ECO:0007669"/>
    <property type="project" value="InterPro"/>
</dbReference>
<dbReference type="OrthoDB" id="319764at2"/>
<dbReference type="Pfam" id="PF02129">
    <property type="entry name" value="Peptidase_S15"/>
    <property type="match status" value="1"/>
</dbReference>
<organism evidence="4 5">
    <name type="scientific">Candidatus Sulfotelmatobacter kueseliae</name>
    <dbReference type="NCBI Taxonomy" id="2042962"/>
    <lineage>
        <taxon>Bacteria</taxon>
        <taxon>Pseudomonadati</taxon>
        <taxon>Acidobacteriota</taxon>
        <taxon>Terriglobia</taxon>
        <taxon>Terriglobales</taxon>
        <taxon>Candidatus Korobacteraceae</taxon>
        <taxon>Candidatus Sulfotelmatobacter</taxon>
    </lineage>
</organism>
<proteinExistence type="predicted"/>
<evidence type="ECO:0000256" key="2">
    <source>
        <dbReference type="SAM" id="SignalP"/>
    </source>
</evidence>
<gene>
    <name evidence="4" type="ORF">SBA1_630067</name>
</gene>
<feature type="signal peptide" evidence="2">
    <location>
        <begin position="1"/>
        <end position="17"/>
    </location>
</feature>
<keyword evidence="2" id="KW-0732">Signal</keyword>
<reference evidence="5" key="1">
    <citation type="submission" date="2018-02" db="EMBL/GenBank/DDBJ databases">
        <authorList>
            <person name="Hausmann B."/>
        </authorList>
    </citation>
    <scope>NUCLEOTIDE SEQUENCE [LARGE SCALE GENOMIC DNA]</scope>
    <source>
        <strain evidence="5">Peat soil MAG SbA1</strain>
    </source>
</reference>
<accession>A0A2U3L2M0</accession>
<name>A0A2U3L2M0_9BACT</name>
<dbReference type="Proteomes" id="UP000238701">
    <property type="component" value="Unassembled WGS sequence"/>
</dbReference>
<dbReference type="NCBIfam" id="TIGR00976">
    <property type="entry name" value="CocE_NonD"/>
    <property type="match status" value="2"/>
</dbReference>